<keyword evidence="5" id="KW-1185">Reference proteome</keyword>
<keyword evidence="2" id="KW-0804">Transcription</keyword>
<dbReference type="Pfam" id="PF12833">
    <property type="entry name" value="HTH_18"/>
    <property type="match status" value="1"/>
</dbReference>
<accession>A0ABU2GU72</accession>
<gene>
    <name evidence="4" type="ORF">RD149_14650</name>
</gene>
<dbReference type="PROSITE" id="PS01124">
    <property type="entry name" value="HTH_ARAC_FAMILY_2"/>
    <property type="match status" value="1"/>
</dbReference>
<feature type="domain" description="HTH araC/xylS-type" evidence="3">
    <location>
        <begin position="18"/>
        <end position="116"/>
    </location>
</feature>
<dbReference type="InterPro" id="IPR009057">
    <property type="entry name" value="Homeodomain-like_sf"/>
</dbReference>
<evidence type="ECO:0000256" key="2">
    <source>
        <dbReference type="ARBA" id="ARBA00023163"/>
    </source>
</evidence>
<evidence type="ECO:0000259" key="3">
    <source>
        <dbReference type="PROSITE" id="PS01124"/>
    </source>
</evidence>
<dbReference type="PANTHER" id="PTHR11019:SF159">
    <property type="entry name" value="TRANSCRIPTIONAL REGULATOR-RELATED"/>
    <property type="match status" value="1"/>
</dbReference>
<reference evidence="4 5" key="1">
    <citation type="submission" date="2023-08" db="EMBL/GenBank/DDBJ databases">
        <title>Bioegradation of LLDPE and BLDPE plastic by marine bacteria from coast plastic debris.</title>
        <authorList>
            <person name="Rong Z."/>
        </authorList>
    </citation>
    <scope>NUCLEOTIDE SEQUENCE [LARGE SCALE GENOMIC DNA]</scope>
    <source>
        <strain evidence="4 5">Z-2</strain>
    </source>
</reference>
<keyword evidence="1" id="KW-0805">Transcription regulation</keyword>
<dbReference type="PANTHER" id="PTHR11019">
    <property type="entry name" value="HTH-TYPE TRANSCRIPTIONAL REGULATOR NIMR"/>
    <property type="match status" value="1"/>
</dbReference>
<dbReference type="Gene3D" id="1.20.120.450">
    <property type="entry name" value="dinb family like domain"/>
    <property type="match status" value="1"/>
</dbReference>
<evidence type="ECO:0000256" key="1">
    <source>
        <dbReference type="ARBA" id="ARBA00023015"/>
    </source>
</evidence>
<dbReference type="InterPro" id="IPR024775">
    <property type="entry name" value="DinB-like"/>
</dbReference>
<dbReference type="SUPFAM" id="SSF109854">
    <property type="entry name" value="DinB/YfiT-like putative metalloenzymes"/>
    <property type="match status" value="1"/>
</dbReference>
<dbReference type="EMBL" id="JAVLUS010000011">
    <property type="protein sequence ID" value="MDS1115006.1"/>
    <property type="molecule type" value="Genomic_DNA"/>
</dbReference>
<dbReference type="SMART" id="SM00342">
    <property type="entry name" value="HTH_ARAC"/>
    <property type="match status" value="1"/>
</dbReference>
<dbReference type="Pfam" id="PF12867">
    <property type="entry name" value="DinB_2"/>
    <property type="match status" value="1"/>
</dbReference>
<dbReference type="RefSeq" id="WP_310951041.1">
    <property type="nucleotide sequence ID" value="NZ_JAVLUS010000011.1"/>
</dbReference>
<evidence type="ECO:0000313" key="5">
    <source>
        <dbReference type="Proteomes" id="UP001265083"/>
    </source>
</evidence>
<dbReference type="Proteomes" id="UP001265083">
    <property type="component" value="Unassembled WGS sequence"/>
</dbReference>
<dbReference type="InterPro" id="IPR034660">
    <property type="entry name" value="DinB/YfiT-like"/>
</dbReference>
<evidence type="ECO:0000313" key="4">
    <source>
        <dbReference type="EMBL" id="MDS1115006.1"/>
    </source>
</evidence>
<proteinExistence type="predicted"/>
<dbReference type="Gene3D" id="1.10.10.60">
    <property type="entry name" value="Homeodomain-like"/>
    <property type="match status" value="1"/>
</dbReference>
<organism evidence="4 5">
    <name type="scientific">Gordonia westfalica</name>
    <dbReference type="NCBI Taxonomy" id="158898"/>
    <lineage>
        <taxon>Bacteria</taxon>
        <taxon>Bacillati</taxon>
        <taxon>Actinomycetota</taxon>
        <taxon>Actinomycetes</taxon>
        <taxon>Mycobacteriales</taxon>
        <taxon>Gordoniaceae</taxon>
        <taxon>Gordonia</taxon>
    </lineage>
</organism>
<name>A0ABU2GU72_9ACTN</name>
<dbReference type="SUPFAM" id="SSF46689">
    <property type="entry name" value="Homeodomain-like"/>
    <property type="match status" value="1"/>
</dbReference>
<dbReference type="InterPro" id="IPR018060">
    <property type="entry name" value="HTH_AraC"/>
</dbReference>
<comment type="caution">
    <text evidence="4">The sequence shown here is derived from an EMBL/GenBank/DDBJ whole genome shotgun (WGS) entry which is preliminary data.</text>
</comment>
<sequence length="327" mass="36516">MPSAFHTRWVSPTPSDRDRLRELLDAVLADEHSNLDEMATGAFSSPFHFSRQVTRGVGESPVALRRRVLLERAAWLLQHGKTVTEVAFDSGYESVDGFARAFTRAFGHSPGRAASVGRSGPTAEHSHWLPAPNGIHFHSPTALYVDNCTPTTESAGDIVMLMIRHDLDDIEALLDAAKGVDEQDWTRQRLPGHEPLHWNGPEESLAQVMSHLVADKHPWLATIEGADMPPDPPSDPAGLVELHRELTPRWLALIRDIDRRNAWQNRVIDALCDPPESFLLSQIVAHVLTFSAHRRQLARWMLRDTGVDVAALDPDPIMWHRKHSGGF</sequence>
<protein>
    <submittedName>
        <fullName evidence="4">AraC family transcriptional regulator</fullName>
    </submittedName>
</protein>